<keyword evidence="2" id="KW-0812">Transmembrane</keyword>
<accession>A0AAD7BJX1</accession>
<feature type="transmembrane region" description="Helical" evidence="2">
    <location>
        <begin position="12"/>
        <end position="36"/>
    </location>
</feature>
<dbReference type="EMBL" id="JARKIF010000014">
    <property type="protein sequence ID" value="KAJ7623425.1"/>
    <property type="molecule type" value="Genomic_DNA"/>
</dbReference>
<dbReference type="Pfam" id="PF20152">
    <property type="entry name" value="DUF6534"/>
    <property type="match status" value="1"/>
</dbReference>
<dbReference type="PANTHER" id="PTHR40465">
    <property type="entry name" value="CHROMOSOME 1, WHOLE GENOME SHOTGUN SEQUENCE"/>
    <property type="match status" value="1"/>
</dbReference>
<feature type="region of interest" description="Disordered" evidence="1">
    <location>
        <begin position="353"/>
        <end position="374"/>
    </location>
</feature>
<dbReference type="InterPro" id="IPR045339">
    <property type="entry name" value="DUF6534"/>
</dbReference>
<feature type="compositionally biased region" description="Basic and acidic residues" evidence="1">
    <location>
        <begin position="358"/>
        <end position="367"/>
    </location>
</feature>
<evidence type="ECO:0000259" key="3">
    <source>
        <dbReference type="Pfam" id="PF20152"/>
    </source>
</evidence>
<evidence type="ECO:0000256" key="1">
    <source>
        <dbReference type="SAM" id="MobiDB-lite"/>
    </source>
</evidence>
<feature type="transmembrane region" description="Helical" evidence="2">
    <location>
        <begin position="217"/>
        <end position="239"/>
    </location>
</feature>
<name>A0AAD7BJX1_9AGAR</name>
<feature type="transmembrane region" description="Helical" evidence="2">
    <location>
        <begin position="134"/>
        <end position="154"/>
    </location>
</feature>
<dbReference type="Proteomes" id="UP001221142">
    <property type="component" value="Unassembled WGS sequence"/>
</dbReference>
<feature type="transmembrane region" description="Helical" evidence="2">
    <location>
        <begin position="85"/>
        <end position="107"/>
    </location>
</feature>
<sequence length="374" mass="41530">MSPAADVHPTLGALLAGSMAAVGLSAVLGFQTFLYFQIFPSDAQQYKLLVVWLWASDAVHTVLIGTSIWHYLISNFANPDIVKEIFPPIAVVVSLTALITLSVNTFYGWRIHRRELHCPVYESLNFPLVSKQNWWLTTPIAFLSIIRVGLAVATTTEMFIERTFPAFGGKFKGLFTSGLAISAITDIIVSAARYYYLRIVRQGYSMSHEAVDSVLVFTINDGCLTCAVVLASIACWLSMPHNFVYLAIYFSIAKLYSNSVLATYAARQLYLHILISQCSLNLRNWYRHRYIGSRPIGIQMKRPNNAAEQNALTPATGTNSLPTHGRLPSAERNGLPGKMEVFVDVDHQVEYSVGNFPRGDHDTDTHSNKSMTVA</sequence>
<protein>
    <recommendedName>
        <fullName evidence="3">DUF6534 domain-containing protein</fullName>
    </recommendedName>
</protein>
<feature type="transmembrane region" description="Helical" evidence="2">
    <location>
        <begin position="174"/>
        <end position="196"/>
    </location>
</feature>
<feature type="domain" description="DUF6534" evidence="3">
    <location>
        <begin position="182"/>
        <end position="268"/>
    </location>
</feature>
<feature type="transmembrane region" description="Helical" evidence="2">
    <location>
        <begin position="48"/>
        <end position="73"/>
    </location>
</feature>
<reference evidence="4" key="1">
    <citation type="submission" date="2023-03" db="EMBL/GenBank/DDBJ databases">
        <title>Massive genome expansion in bonnet fungi (Mycena s.s.) driven by repeated elements and novel gene families across ecological guilds.</title>
        <authorList>
            <consortium name="Lawrence Berkeley National Laboratory"/>
            <person name="Harder C.B."/>
            <person name="Miyauchi S."/>
            <person name="Viragh M."/>
            <person name="Kuo A."/>
            <person name="Thoen E."/>
            <person name="Andreopoulos B."/>
            <person name="Lu D."/>
            <person name="Skrede I."/>
            <person name="Drula E."/>
            <person name="Henrissat B."/>
            <person name="Morin E."/>
            <person name="Kohler A."/>
            <person name="Barry K."/>
            <person name="LaButti K."/>
            <person name="Morin E."/>
            <person name="Salamov A."/>
            <person name="Lipzen A."/>
            <person name="Mereny Z."/>
            <person name="Hegedus B."/>
            <person name="Baldrian P."/>
            <person name="Stursova M."/>
            <person name="Weitz H."/>
            <person name="Taylor A."/>
            <person name="Grigoriev I.V."/>
            <person name="Nagy L.G."/>
            <person name="Martin F."/>
            <person name="Kauserud H."/>
        </authorList>
    </citation>
    <scope>NUCLEOTIDE SEQUENCE</scope>
    <source>
        <strain evidence="4">9284</strain>
    </source>
</reference>
<keyword evidence="2" id="KW-1133">Transmembrane helix</keyword>
<organism evidence="4 5">
    <name type="scientific">Roridomyces roridus</name>
    <dbReference type="NCBI Taxonomy" id="1738132"/>
    <lineage>
        <taxon>Eukaryota</taxon>
        <taxon>Fungi</taxon>
        <taxon>Dikarya</taxon>
        <taxon>Basidiomycota</taxon>
        <taxon>Agaricomycotina</taxon>
        <taxon>Agaricomycetes</taxon>
        <taxon>Agaricomycetidae</taxon>
        <taxon>Agaricales</taxon>
        <taxon>Marasmiineae</taxon>
        <taxon>Mycenaceae</taxon>
        <taxon>Roridomyces</taxon>
    </lineage>
</organism>
<feature type="region of interest" description="Disordered" evidence="1">
    <location>
        <begin position="311"/>
        <end position="330"/>
    </location>
</feature>
<dbReference type="AlphaFoldDB" id="A0AAD7BJX1"/>
<evidence type="ECO:0000313" key="5">
    <source>
        <dbReference type="Proteomes" id="UP001221142"/>
    </source>
</evidence>
<keyword evidence="5" id="KW-1185">Reference proteome</keyword>
<evidence type="ECO:0000313" key="4">
    <source>
        <dbReference type="EMBL" id="KAJ7623425.1"/>
    </source>
</evidence>
<dbReference type="PANTHER" id="PTHR40465:SF1">
    <property type="entry name" value="DUF6534 DOMAIN-CONTAINING PROTEIN"/>
    <property type="match status" value="1"/>
</dbReference>
<keyword evidence="2" id="KW-0472">Membrane</keyword>
<proteinExistence type="predicted"/>
<evidence type="ECO:0000256" key="2">
    <source>
        <dbReference type="SAM" id="Phobius"/>
    </source>
</evidence>
<feature type="transmembrane region" description="Helical" evidence="2">
    <location>
        <begin position="245"/>
        <end position="266"/>
    </location>
</feature>
<comment type="caution">
    <text evidence="4">The sequence shown here is derived from an EMBL/GenBank/DDBJ whole genome shotgun (WGS) entry which is preliminary data.</text>
</comment>
<gene>
    <name evidence="4" type="ORF">FB45DRAFT_1061340</name>
</gene>
<feature type="compositionally biased region" description="Polar residues" evidence="1">
    <location>
        <begin position="311"/>
        <end position="322"/>
    </location>
</feature>